<comment type="caution">
    <text evidence="2">The sequence shown here is derived from an EMBL/GenBank/DDBJ whole genome shotgun (WGS) entry which is preliminary data.</text>
</comment>
<dbReference type="AlphaFoldDB" id="A0A9D5H735"/>
<feature type="compositionally biased region" description="Basic and acidic residues" evidence="1">
    <location>
        <begin position="69"/>
        <end position="95"/>
    </location>
</feature>
<evidence type="ECO:0000313" key="3">
    <source>
        <dbReference type="Proteomes" id="UP001085076"/>
    </source>
</evidence>
<protein>
    <submittedName>
        <fullName evidence="2">Uncharacterized protein</fullName>
    </submittedName>
</protein>
<reference evidence="2" key="2">
    <citation type="journal article" date="2022" name="Hortic Res">
        <title>The genome of Dioscorea zingiberensis sheds light on the biosynthesis, origin and evolution of the medicinally important diosgenin saponins.</title>
        <authorList>
            <person name="Li Y."/>
            <person name="Tan C."/>
            <person name="Li Z."/>
            <person name="Guo J."/>
            <person name="Li S."/>
            <person name="Chen X."/>
            <person name="Wang C."/>
            <person name="Dai X."/>
            <person name="Yang H."/>
            <person name="Song W."/>
            <person name="Hou L."/>
            <person name="Xu J."/>
            <person name="Tong Z."/>
            <person name="Xu A."/>
            <person name="Yuan X."/>
            <person name="Wang W."/>
            <person name="Yang Q."/>
            <person name="Chen L."/>
            <person name="Sun Z."/>
            <person name="Wang K."/>
            <person name="Pan B."/>
            <person name="Chen J."/>
            <person name="Bao Y."/>
            <person name="Liu F."/>
            <person name="Qi X."/>
            <person name="Gang D.R."/>
            <person name="Wen J."/>
            <person name="Li J."/>
        </authorList>
    </citation>
    <scope>NUCLEOTIDE SEQUENCE</scope>
    <source>
        <strain evidence="2">Dzin_1.0</strain>
    </source>
</reference>
<feature type="compositionally biased region" description="Basic and acidic residues" evidence="1">
    <location>
        <begin position="102"/>
        <end position="129"/>
    </location>
</feature>
<dbReference type="PANTHER" id="PTHR48227:SF1">
    <property type="entry name" value="DNA LIGASE 1-LIKE"/>
    <property type="match status" value="1"/>
</dbReference>
<dbReference type="PANTHER" id="PTHR48227">
    <property type="entry name" value="DNA TOPOISOMERASE 1-LIKE"/>
    <property type="match status" value="1"/>
</dbReference>
<sequence length="129" mass="14821">MKAVVVSPDEEPELKPVRLSKAATILSRFIGVDSRSHRGASAYLRLASAAFDELVEVHHEIRAHLRSSELEAREEERKRRGGSEVVNGKDEEVDRKIKKMKRDGESEEKRLNFDDRGKRRRREIEADGQ</sequence>
<evidence type="ECO:0000256" key="1">
    <source>
        <dbReference type="SAM" id="MobiDB-lite"/>
    </source>
</evidence>
<dbReference type="OrthoDB" id="696117at2759"/>
<evidence type="ECO:0000313" key="2">
    <source>
        <dbReference type="EMBL" id="KAJ0965734.1"/>
    </source>
</evidence>
<dbReference type="Proteomes" id="UP001085076">
    <property type="component" value="Miscellaneous, Linkage group lg08"/>
</dbReference>
<gene>
    <name evidence="2" type="ORF">J5N97_026872</name>
</gene>
<feature type="region of interest" description="Disordered" evidence="1">
    <location>
        <begin position="69"/>
        <end position="129"/>
    </location>
</feature>
<keyword evidence="3" id="KW-1185">Reference proteome</keyword>
<proteinExistence type="predicted"/>
<name>A0A9D5H735_9LILI</name>
<dbReference type="EMBL" id="JAGGNH010000008">
    <property type="protein sequence ID" value="KAJ0965734.1"/>
    <property type="molecule type" value="Genomic_DNA"/>
</dbReference>
<accession>A0A9D5H735</accession>
<reference evidence="2" key="1">
    <citation type="submission" date="2021-03" db="EMBL/GenBank/DDBJ databases">
        <authorList>
            <person name="Li Z."/>
            <person name="Yang C."/>
        </authorList>
    </citation>
    <scope>NUCLEOTIDE SEQUENCE</scope>
    <source>
        <strain evidence="2">Dzin_1.0</strain>
        <tissue evidence="2">Leaf</tissue>
    </source>
</reference>
<organism evidence="2 3">
    <name type="scientific">Dioscorea zingiberensis</name>
    <dbReference type="NCBI Taxonomy" id="325984"/>
    <lineage>
        <taxon>Eukaryota</taxon>
        <taxon>Viridiplantae</taxon>
        <taxon>Streptophyta</taxon>
        <taxon>Embryophyta</taxon>
        <taxon>Tracheophyta</taxon>
        <taxon>Spermatophyta</taxon>
        <taxon>Magnoliopsida</taxon>
        <taxon>Liliopsida</taxon>
        <taxon>Dioscoreales</taxon>
        <taxon>Dioscoreaceae</taxon>
        <taxon>Dioscorea</taxon>
    </lineage>
</organism>